<dbReference type="SMART" id="SM00899">
    <property type="entry name" value="FeoA"/>
    <property type="match status" value="1"/>
</dbReference>
<evidence type="ECO:0000313" key="4">
    <source>
        <dbReference type="Proteomes" id="UP000320791"/>
    </source>
</evidence>
<dbReference type="InterPro" id="IPR007167">
    <property type="entry name" value="Fe-transptr_FeoA-like"/>
</dbReference>
<dbReference type="EMBL" id="VOHM01000005">
    <property type="protein sequence ID" value="TWT26897.1"/>
    <property type="molecule type" value="Genomic_DNA"/>
</dbReference>
<dbReference type="Pfam" id="PF04023">
    <property type="entry name" value="FeoA"/>
    <property type="match status" value="1"/>
</dbReference>
<dbReference type="AlphaFoldDB" id="A0A5C5UM51"/>
<dbReference type="SUPFAM" id="SSF50037">
    <property type="entry name" value="C-terminal domain of transcriptional repressors"/>
    <property type="match status" value="1"/>
</dbReference>
<protein>
    <submittedName>
        <fullName evidence="3">Ferrous iron transport protein A</fullName>
    </submittedName>
</protein>
<evidence type="ECO:0000259" key="2">
    <source>
        <dbReference type="SMART" id="SM00899"/>
    </source>
</evidence>
<dbReference type="InterPro" id="IPR008988">
    <property type="entry name" value="Transcriptional_repressor_C"/>
</dbReference>
<dbReference type="OrthoDB" id="4420166at2"/>
<organism evidence="3 4">
    <name type="scientific">Corynebacterium canis</name>
    <dbReference type="NCBI Taxonomy" id="679663"/>
    <lineage>
        <taxon>Bacteria</taxon>
        <taxon>Bacillati</taxon>
        <taxon>Actinomycetota</taxon>
        <taxon>Actinomycetes</taxon>
        <taxon>Mycobacteriales</taxon>
        <taxon>Corynebacteriaceae</taxon>
        <taxon>Corynebacterium</taxon>
    </lineage>
</organism>
<name>A0A5C5UM51_9CORY</name>
<accession>A0A5C5UM51</accession>
<dbReference type="InterPro" id="IPR038157">
    <property type="entry name" value="FeoA_core_dom"/>
</dbReference>
<dbReference type="GO" id="GO:0046914">
    <property type="term" value="F:transition metal ion binding"/>
    <property type="evidence" value="ECO:0007669"/>
    <property type="project" value="InterPro"/>
</dbReference>
<evidence type="ECO:0000256" key="1">
    <source>
        <dbReference type="ARBA" id="ARBA00023004"/>
    </source>
</evidence>
<gene>
    <name evidence="3" type="ORF">FRX94_03375</name>
</gene>
<keyword evidence="1" id="KW-0408">Iron</keyword>
<dbReference type="Gene3D" id="2.30.30.90">
    <property type="match status" value="1"/>
</dbReference>
<evidence type="ECO:0000313" key="3">
    <source>
        <dbReference type="EMBL" id="TWT26897.1"/>
    </source>
</evidence>
<sequence>MDFKLDSVPLGEDVILAPIHHPMRRRLAELGIREGVKLRVTQRTSGGGRVIDINHTRYAIDAHTAAELIVRPVKEA</sequence>
<comment type="caution">
    <text evidence="3">The sequence shown here is derived from an EMBL/GenBank/DDBJ whole genome shotgun (WGS) entry which is preliminary data.</text>
</comment>
<reference evidence="3 4" key="1">
    <citation type="submission" date="2019-08" db="EMBL/GenBank/DDBJ databases">
        <authorList>
            <person name="Lei W."/>
        </authorList>
    </citation>
    <scope>NUCLEOTIDE SEQUENCE [LARGE SCALE GENOMIC DNA]</scope>
    <source>
        <strain evidence="3 4">CCUG 58627</strain>
    </source>
</reference>
<dbReference type="Proteomes" id="UP000320791">
    <property type="component" value="Unassembled WGS sequence"/>
</dbReference>
<proteinExistence type="predicted"/>
<dbReference type="RefSeq" id="WP_146323715.1">
    <property type="nucleotide sequence ID" value="NZ_BAABLR010000015.1"/>
</dbReference>
<feature type="domain" description="Ferrous iron transporter FeoA-like" evidence="2">
    <location>
        <begin position="3"/>
        <end position="72"/>
    </location>
</feature>
<keyword evidence="4" id="KW-1185">Reference proteome</keyword>